<protein>
    <recommendedName>
        <fullName evidence="5">RNA-binding S4 domain-containing protein</fullName>
    </recommendedName>
</protein>
<comment type="similarity">
    <text evidence="1">Belongs to the pseudouridine synthase RsuA family.</text>
</comment>
<keyword evidence="3" id="KW-0694">RNA-binding</keyword>
<comment type="caution">
    <text evidence="6">The sequence shown here is derived from an EMBL/GenBank/DDBJ whole genome shotgun (WGS) entry which is preliminary data.</text>
</comment>
<dbReference type="InterPro" id="IPR018496">
    <property type="entry name" value="PsdUridine_synth_RsuA/RluB_CS"/>
</dbReference>
<dbReference type="Pfam" id="PF00849">
    <property type="entry name" value="PseudoU_synth_2"/>
    <property type="match status" value="1"/>
</dbReference>
<sequence length="489" mass="53936">MAAIAAAATAFTTLHLSKTFFILPRRHLRTVITSSFSTKTTEFNITFAPPKPKPQLQKPSGPDSESADSSISDLGDQLYIPWIVRDENGNLTLQTTPPDRFLKALAHQSTQKKKKKDDKSAASKVKPTAPSVEPKYSKAARRFYNERFREPPQRLAKVLAAAGVASRRSSEELIFQGKVTVNGSVCNTPQTKVDPGRDVIYVNGNRLAKKLPPKVYLALNKPKGYICSSGEKETKSVMSLFDDFVKSWNKKNPGLPKPRLFTVGRLDVATTGLIIVTNDGEFANKVSHPSSNLSKEYIATINGAVNKRHLITISEGTVIEGVHCTPDLVELLPQQPDISRPRPHCGVSLTHFLGRGRRDVLIEVHEGRNHEVRELVKNAGLQVHVAASLSVTDIVATADGLVGIESIHALKRVRIGNFRLPSDLAKLLTLPFFLFLRGLGIRVWHMLAVKFSSLNQNGFWFQDKRYCKSNVSGLIYLASMGKSTVVNLS</sequence>
<evidence type="ECO:0000256" key="3">
    <source>
        <dbReference type="PROSITE-ProRule" id="PRU00182"/>
    </source>
</evidence>
<dbReference type="InterPro" id="IPR020094">
    <property type="entry name" value="TruA/RsuA/RluB/E/F_N"/>
</dbReference>
<dbReference type="InterPro" id="IPR042092">
    <property type="entry name" value="PsdUridine_s_RsuA/RluB/E/F_cat"/>
</dbReference>
<dbReference type="Gene3D" id="3.30.70.1560">
    <property type="entry name" value="Alpha-L RNA-binding motif"/>
    <property type="match status" value="1"/>
</dbReference>
<dbReference type="Proteomes" id="UP001318860">
    <property type="component" value="Unassembled WGS sequence"/>
</dbReference>
<keyword evidence="2" id="KW-0413">Isomerase</keyword>
<evidence type="ECO:0000313" key="7">
    <source>
        <dbReference type="Proteomes" id="UP001318860"/>
    </source>
</evidence>
<dbReference type="PROSITE" id="PS01149">
    <property type="entry name" value="PSI_RSU"/>
    <property type="match status" value="1"/>
</dbReference>
<dbReference type="InterPro" id="IPR006145">
    <property type="entry name" value="PsdUridine_synth_RsuA/RluA"/>
</dbReference>
<gene>
    <name evidence="6" type="ORF">DH2020_028320</name>
</gene>
<dbReference type="PANTHER" id="PTHR47683">
    <property type="entry name" value="PSEUDOURIDINE SYNTHASE FAMILY PROTEIN-RELATED"/>
    <property type="match status" value="1"/>
</dbReference>
<dbReference type="CDD" id="cd00165">
    <property type="entry name" value="S4"/>
    <property type="match status" value="1"/>
</dbReference>
<evidence type="ECO:0000256" key="4">
    <source>
        <dbReference type="SAM" id="MobiDB-lite"/>
    </source>
</evidence>
<proteinExistence type="inferred from homology"/>
<dbReference type="PANTHER" id="PTHR47683:SF2">
    <property type="entry name" value="RNA-BINDING S4 DOMAIN-CONTAINING PROTEIN"/>
    <property type="match status" value="1"/>
</dbReference>
<feature type="region of interest" description="Disordered" evidence="4">
    <location>
        <begin position="106"/>
        <end position="135"/>
    </location>
</feature>
<evidence type="ECO:0000256" key="2">
    <source>
        <dbReference type="ARBA" id="ARBA00023235"/>
    </source>
</evidence>
<dbReference type="SMART" id="SM00363">
    <property type="entry name" value="S4"/>
    <property type="match status" value="1"/>
</dbReference>
<dbReference type="Gene3D" id="3.30.70.580">
    <property type="entry name" value="Pseudouridine synthase I, catalytic domain, N-terminal subdomain"/>
    <property type="match status" value="1"/>
</dbReference>
<name>A0ABR0VSL3_REHGL</name>
<feature type="region of interest" description="Disordered" evidence="4">
    <location>
        <begin position="43"/>
        <end position="71"/>
    </location>
</feature>
<dbReference type="EMBL" id="JABTTQ020000777">
    <property type="protein sequence ID" value="KAK6137932.1"/>
    <property type="molecule type" value="Genomic_DNA"/>
</dbReference>
<evidence type="ECO:0000259" key="5">
    <source>
        <dbReference type="SMART" id="SM00363"/>
    </source>
</evidence>
<organism evidence="6 7">
    <name type="scientific">Rehmannia glutinosa</name>
    <name type="common">Chinese foxglove</name>
    <dbReference type="NCBI Taxonomy" id="99300"/>
    <lineage>
        <taxon>Eukaryota</taxon>
        <taxon>Viridiplantae</taxon>
        <taxon>Streptophyta</taxon>
        <taxon>Embryophyta</taxon>
        <taxon>Tracheophyta</taxon>
        <taxon>Spermatophyta</taxon>
        <taxon>Magnoliopsida</taxon>
        <taxon>eudicotyledons</taxon>
        <taxon>Gunneridae</taxon>
        <taxon>Pentapetalae</taxon>
        <taxon>asterids</taxon>
        <taxon>lamiids</taxon>
        <taxon>Lamiales</taxon>
        <taxon>Orobanchaceae</taxon>
        <taxon>Rehmannieae</taxon>
        <taxon>Rehmannia</taxon>
    </lineage>
</organism>
<reference evidence="6 7" key="1">
    <citation type="journal article" date="2021" name="Comput. Struct. Biotechnol. J.">
        <title>De novo genome assembly of the potent medicinal plant Rehmannia glutinosa using nanopore technology.</title>
        <authorList>
            <person name="Ma L."/>
            <person name="Dong C."/>
            <person name="Song C."/>
            <person name="Wang X."/>
            <person name="Zheng X."/>
            <person name="Niu Y."/>
            <person name="Chen S."/>
            <person name="Feng W."/>
        </authorList>
    </citation>
    <scope>NUCLEOTIDE SEQUENCE [LARGE SCALE GENOMIC DNA]</scope>
    <source>
        <strain evidence="6">DH-2019</strain>
    </source>
</reference>
<dbReference type="InterPro" id="IPR050343">
    <property type="entry name" value="RsuA_PseudoU_synthase"/>
</dbReference>
<dbReference type="Pfam" id="PF01479">
    <property type="entry name" value="S4"/>
    <property type="match status" value="1"/>
</dbReference>
<dbReference type="PROSITE" id="PS50889">
    <property type="entry name" value="S4"/>
    <property type="match status" value="1"/>
</dbReference>
<accession>A0ABR0VSL3</accession>
<keyword evidence="7" id="KW-1185">Reference proteome</keyword>
<dbReference type="Gene3D" id="3.10.290.10">
    <property type="entry name" value="RNA-binding S4 domain"/>
    <property type="match status" value="1"/>
</dbReference>
<evidence type="ECO:0000256" key="1">
    <source>
        <dbReference type="ARBA" id="ARBA00008348"/>
    </source>
</evidence>
<dbReference type="SUPFAM" id="SSF55174">
    <property type="entry name" value="Alpha-L RNA-binding motif"/>
    <property type="match status" value="1"/>
</dbReference>
<dbReference type="InterPro" id="IPR020103">
    <property type="entry name" value="PsdUridine_synth_cat_dom_sf"/>
</dbReference>
<feature type="domain" description="RNA-binding S4" evidence="5">
    <location>
        <begin position="153"/>
        <end position="212"/>
    </location>
</feature>
<dbReference type="SUPFAM" id="SSF55120">
    <property type="entry name" value="Pseudouridine synthase"/>
    <property type="match status" value="1"/>
</dbReference>
<evidence type="ECO:0000313" key="6">
    <source>
        <dbReference type="EMBL" id="KAK6137932.1"/>
    </source>
</evidence>
<dbReference type="InterPro" id="IPR002942">
    <property type="entry name" value="S4_RNA-bd"/>
</dbReference>
<dbReference type="InterPro" id="IPR036986">
    <property type="entry name" value="S4_RNA-bd_sf"/>
</dbReference>